<evidence type="ECO:0000313" key="2">
    <source>
        <dbReference type="Proteomes" id="UP000236182"/>
    </source>
</evidence>
<keyword evidence="2" id="KW-1185">Reference proteome</keyword>
<reference evidence="1" key="1">
    <citation type="submission" date="2018-04" db="EMBL/GenBank/DDBJ databases">
        <title>Draft Genome Sequences of Chryseobacterium lactis NCTC11390T isolated from milk, Chryseobacterium oncorhynchi 701B-08T from rainbow trout, and Chryseobacterium viscerum 687B-08T from diseased fish.</title>
        <authorList>
            <person name="Jeong J.-J."/>
            <person name="Lee Y.J."/>
            <person name="Pathiraja D."/>
            <person name="Park B."/>
            <person name="Choi I.-G."/>
            <person name="Kim K.D."/>
        </authorList>
    </citation>
    <scope>NUCLEOTIDE SEQUENCE [LARGE SCALE GENOMIC DNA]</scope>
    <source>
        <strain evidence="1">701B-08</strain>
    </source>
</reference>
<protein>
    <submittedName>
        <fullName evidence="1">Uncharacterized protein</fullName>
    </submittedName>
</protein>
<dbReference type="Proteomes" id="UP000236182">
    <property type="component" value="Unassembled WGS sequence"/>
</dbReference>
<dbReference type="RefSeq" id="WP_109623164.1">
    <property type="nucleotide sequence ID" value="NZ_PPEI02000005.1"/>
</dbReference>
<organism evidence="1 2">
    <name type="scientific">Chryseobacterium oncorhynchi</name>
    <dbReference type="NCBI Taxonomy" id="741074"/>
    <lineage>
        <taxon>Bacteria</taxon>
        <taxon>Pseudomonadati</taxon>
        <taxon>Bacteroidota</taxon>
        <taxon>Flavobacteriia</taxon>
        <taxon>Flavobacteriales</taxon>
        <taxon>Weeksellaceae</taxon>
        <taxon>Chryseobacterium group</taxon>
        <taxon>Chryseobacterium</taxon>
    </lineage>
</organism>
<proteinExistence type="predicted"/>
<accession>A0A316WLQ3</accession>
<comment type="caution">
    <text evidence="1">The sequence shown here is derived from an EMBL/GenBank/DDBJ whole genome shotgun (WGS) entry which is preliminary data.</text>
</comment>
<dbReference type="EMBL" id="PPEI02000005">
    <property type="protein sequence ID" value="PWN62315.1"/>
    <property type="molecule type" value="Genomic_DNA"/>
</dbReference>
<gene>
    <name evidence="1" type="ORF">C1638_017640</name>
</gene>
<dbReference type="AlphaFoldDB" id="A0A316WLQ3"/>
<evidence type="ECO:0000313" key="1">
    <source>
        <dbReference type="EMBL" id="PWN62315.1"/>
    </source>
</evidence>
<sequence>MQNTNKKQQGQNFLDLIIQQSGSFDEVINAAVLNDMSLTDNIAIGTEIKNKNIQDEDNVNLFNQNNKPATALRNTDEDLSSQDGIGYWIIEETFIVS</sequence>
<dbReference type="OrthoDB" id="1100373at2"/>
<name>A0A316WLQ3_9FLAO</name>